<protein>
    <recommendedName>
        <fullName evidence="3">histidine kinase</fullName>
        <ecNumber evidence="3">2.7.13.3</ecNumber>
    </recommendedName>
</protein>
<feature type="transmembrane region" description="Helical" evidence="11">
    <location>
        <begin position="20"/>
        <end position="44"/>
    </location>
</feature>
<comment type="caution">
    <text evidence="14">The sequence shown here is derived from an EMBL/GenBank/DDBJ whole genome shotgun (WGS) entry which is preliminary data.</text>
</comment>
<dbReference type="InterPro" id="IPR005467">
    <property type="entry name" value="His_kinase_dom"/>
</dbReference>
<comment type="catalytic activity">
    <reaction evidence="1">
        <text>ATP + protein L-histidine = ADP + protein N-phospho-L-histidine.</text>
        <dbReference type="EC" id="2.7.13.3"/>
    </reaction>
</comment>
<evidence type="ECO:0000259" key="12">
    <source>
        <dbReference type="PROSITE" id="PS50109"/>
    </source>
</evidence>
<sequence length="677" mass="73773">MSGVGRLNEHQAPGRRSIRVRLLLLALLPLAVVLPVLLAVLAIWGGDYLDRLLITKVRADLAVAHGYFERVSEGIGRSVESLASSERLARTLSRPAAERIGATAQLLDDVRQGQKLDFLYFLDVDRNSLAANAWAVLESAKNGRARTETDIFTTEQLRLLNPQLVEQARTPLVATANATADQRATEDRGMVIHSAAPVHDGQGKLLGILAGGVLLNKNLAFIDRLNEIVYPEEALLLGSQGTATLFLGDVRIATNVRLFEGGRAIGTRVSAAVHRAVLDEGRTWLDRAFVVTDWYVSAYQPLVDSQGQRVGMLYVGFLEGPFVAAKRTALGLIIALFALAMGLAGIFAILWARRVFRPIERMHTTMAAIEQDDVNARVGAVASRDELGDLAAHFDRLLDRLQAQAVSLKRWGDSLDAQVASRTAALEQAVADLKAAQSQLVMNEKLAAIGQLTAGVAHEINNPVAVIQGNLDVLRDILGDAAEPVKPEIKLIQEQVHRIRLIVAKLLQFSRPQDYVGYLEPVAPAQLIQDCLVLVGHLLKRGTIAVEQHLDSVRNVLCNRNELQQVLINLMVNAIQAMPEGGVLTLAAEDWDEADMPLGLKLVVSDTGPGLTPIERERLFKPFYTAKKPDGTGLGLWVSLSLVERYGGKITVESDTGSGSRFAVWLRFEPLSLDQTT</sequence>
<evidence type="ECO:0000313" key="14">
    <source>
        <dbReference type="EMBL" id="MBK7416787.1"/>
    </source>
</evidence>
<dbReference type="PROSITE" id="PS50109">
    <property type="entry name" value="HIS_KIN"/>
    <property type="match status" value="1"/>
</dbReference>
<proteinExistence type="predicted"/>
<dbReference type="InterPro" id="IPR004358">
    <property type="entry name" value="Sig_transdc_His_kin-like_C"/>
</dbReference>
<dbReference type="SMART" id="SM00388">
    <property type="entry name" value="HisKA"/>
    <property type="match status" value="1"/>
</dbReference>
<keyword evidence="8" id="KW-0418">Kinase</keyword>
<dbReference type="GO" id="GO:0005886">
    <property type="term" value="C:plasma membrane"/>
    <property type="evidence" value="ECO:0007669"/>
    <property type="project" value="UniProtKB-SubCell"/>
</dbReference>
<accession>A0A935K751</accession>
<comment type="subcellular location">
    <subcellularLocation>
        <location evidence="2">Cell membrane</location>
        <topology evidence="2">Multi-pass membrane protein</topology>
    </subcellularLocation>
</comment>
<dbReference type="InterPro" id="IPR003594">
    <property type="entry name" value="HATPase_dom"/>
</dbReference>
<evidence type="ECO:0000256" key="10">
    <source>
        <dbReference type="ARBA" id="ARBA00023136"/>
    </source>
</evidence>
<dbReference type="GO" id="GO:0000155">
    <property type="term" value="F:phosphorelay sensor kinase activity"/>
    <property type="evidence" value="ECO:0007669"/>
    <property type="project" value="InterPro"/>
</dbReference>
<dbReference type="Gene3D" id="3.30.565.10">
    <property type="entry name" value="Histidine kinase-like ATPase, C-terminal domain"/>
    <property type="match status" value="1"/>
</dbReference>
<keyword evidence="10 11" id="KW-0472">Membrane</keyword>
<dbReference type="Gene3D" id="6.10.340.10">
    <property type="match status" value="1"/>
</dbReference>
<dbReference type="Proteomes" id="UP000739411">
    <property type="component" value="Unassembled WGS sequence"/>
</dbReference>
<dbReference type="CDD" id="cd00075">
    <property type="entry name" value="HATPase"/>
    <property type="match status" value="1"/>
</dbReference>
<dbReference type="EMBL" id="JADJMS010000046">
    <property type="protein sequence ID" value="MBK7416787.1"/>
    <property type="molecule type" value="Genomic_DNA"/>
</dbReference>
<keyword evidence="7 11" id="KW-0812">Transmembrane</keyword>
<keyword evidence="9 11" id="KW-1133">Transmembrane helix</keyword>
<evidence type="ECO:0000256" key="8">
    <source>
        <dbReference type="ARBA" id="ARBA00022777"/>
    </source>
</evidence>
<keyword evidence="6" id="KW-0808">Transferase</keyword>
<evidence type="ECO:0000256" key="7">
    <source>
        <dbReference type="ARBA" id="ARBA00022692"/>
    </source>
</evidence>
<dbReference type="EC" id="2.7.13.3" evidence="3"/>
<dbReference type="InterPro" id="IPR033463">
    <property type="entry name" value="sCache_3"/>
</dbReference>
<dbReference type="InterPro" id="IPR003661">
    <property type="entry name" value="HisK_dim/P_dom"/>
</dbReference>
<dbReference type="InterPro" id="IPR003660">
    <property type="entry name" value="HAMP_dom"/>
</dbReference>
<evidence type="ECO:0000256" key="2">
    <source>
        <dbReference type="ARBA" id="ARBA00004651"/>
    </source>
</evidence>
<dbReference type="Gene3D" id="1.10.287.130">
    <property type="match status" value="1"/>
</dbReference>
<feature type="domain" description="Histidine kinase" evidence="12">
    <location>
        <begin position="455"/>
        <end position="670"/>
    </location>
</feature>
<dbReference type="PRINTS" id="PR00344">
    <property type="entry name" value="BCTRLSENSOR"/>
</dbReference>
<evidence type="ECO:0000256" key="1">
    <source>
        <dbReference type="ARBA" id="ARBA00000085"/>
    </source>
</evidence>
<evidence type="ECO:0000256" key="4">
    <source>
        <dbReference type="ARBA" id="ARBA00022475"/>
    </source>
</evidence>
<dbReference type="PROSITE" id="PS50885">
    <property type="entry name" value="HAMP"/>
    <property type="match status" value="1"/>
</dbReference>
<dbReference type="Pfam" id="PF02518">
    <property type="entry name" value="HATPase_c"/>
    <property type="match status" value="1"/>
</dbReference>
<dbReference type="CDD" id="cd06225">
    <property type="entry name" value="HAMP"/>
    <property type="match status" value="1"/>
</dbReference>
<dbReference type="SMART" id="SM00387">
    <property type="entry name" value="HATPase_c"/>
    <property type="match status" value="1"/>
</dbReference>
<reference evidence="14 15" key="1">
    <citation type="submission" date="2020-10" db="EMBL/GenBank/DDBJ databases">
        <title>Connecting structure to function with the recovery of over 1000 high-quality activated sludge metagenome-assembled genomes encoding full-length rRNA genes using long-read sequencing.</title>
        <authorList>
            <person name="Singleton C.M."/>
            <person name="Petriglieri F."/>
            <person name="Kristensen J.M."/>
            <person name="Kirkegaard R.H."/>
            <person name="Michaelsen T.Y."/>
            <person name="Andersen M.H."/>
            <person name="Karst S.M."/>
            <person name="Dueholm M.S."/>
            <person name="Nielsen P.H."/>
            <person name="Albertsen M."/>
        </authorList>
    </citation>
    <scope>NUCLEOTIDE SEQUENCE [LARGE SCALE GENOMIC DNA]</scope>
    <source>
        <strain evidence="14">EsbW_18-Q3-R4-48_BATAC.463</strain>
    </source>
</reference>
<feature type="domain" description="HAMP" evidence="13">
    <location>
        <begin position="353"/>
        <end position="406"/>
    </location>
</feature>
<keyword evidence="4" id="KW-1003">Cell membrane</keyword>
<evidence type="ECO:0000259" key="13">
    <source>
        <dbReference type="PROSITE" id="PS50885"/>
    </source>
</evidence>
<evidence type="ECO:0000256" key="5">
    <source>
        <dbReference type="ARBA" id="ARBA00022553"/>
    </source>
</evidence>
<feature type="transmembrane region" description="Helical" evidence="11">
    <location>
        <begin position="329"/>
        <end position="352"/>
    </location>
</feature>
<gene>
    <name evidence="14" type="ORF">IPJ38_18455</name>
</gene>
<dbReference type="SUPFAM" id="SSF158472">
    <property type="entry name" value="HAMP domain-like"/>
    <property type="match status" value="1"/>
</dbReference>
<dbReference type="PANTHER" id="PTHR43065">
    <property type="entry name" value="SENSOR HISTIDINE KINASE"/>
    <property type="match status" value="1"/>
</dbReference>
<evidence type="ECO:0000313" key="15">
    <source>
        <dbReference type="Proteomes" id="UP000739411"/>
    </source>
</evidence>
<dbReference type="AlphaFoldDB" id="A0A935K751"/>
<keyword evidence="5" id="KW-0597">Phosphoprotein</keyword>
<dbReference type="SMART" id="SM00304">
    <property type="entry name" value="HAMP"/>
    <property type="match status" value="1"/>
</dbReference>
<dbReference type="SUPFAM" id="SSF55874">
    <property type="entry name" value="ATPase domain of HSP90 chaperone/DNA topoisomerase II/histidine kinase"/>
    <property type="match status" value="1"/>
</dbReference>
<dbReference type="PANTHER" id="PTHR43065:SF22">
    <property type="entry name" value="HISTIDINE KINASE"/>
    <property type="match status" value="1"/>
</dbReference>
<dbReference type="Pfam" id="PF00512">
    <property type="entry name" value="HisKA"/>
    <property type="match status" value="1"/>
</dbReference>
<dbReference type="InterPro" id="IPR036890">
    <property type="entry name" value="HATPase_C_sf"/>
</dbReference>
<dbReference type="Pfam" id="PF17202">
    <property type="entry name" value="sCache_3_3"/>
    <property type="match status" value="1"/>
</dbReference>
<organism evidence="14 15">
    <name type="scientific">Candidatus Dechloromonas phosphorivorans</name>
    <dbReference type="NCBI Taxonomy" id="2899244"/>
    <lineage>
        <taxon>Bacteria</taxon>
        <taxon>Pseudomonadati</taxon>
        <taxon>Pseudomonadota</taxon>
        <taxon>Betaproteobacteria</taxon>
        <taxon>Rhodocyclales</taxon>
        <taxon>Azonexaceae</taxon>
        <taxon>Dechloromonas</taxon>
    </lineage>
</organism>
<dbReference type="Pfam" id="PF00672">
    <property type="entry name" value="HAMP"/>
    <property type="match status" value="1"/>
</dbReference>
<evidence type="ECO:0000256" key="6">
    <source>
        <dbReference type="ARBA" id="ARBA00022679"/>
    </source>
</evidence>
<evidence type="ECO:0000256" key="3">
    <source>
        <dbReference type="ARBA" id="ARBA00012438"/>
    </source>
</evidence>
<name>A0A935K751_9RHOO</name>
<dbReference type="CDD" id="cd00082">
    <property type="entry name" value="HisKA"/>
    <property type="match status" value="1"/>
</dbReference>
<evidence type="ECO:0000256" key="11">
    <source>
        <dbReference type="SAM" id="Phobius"/>
    </source>
</evidence>
<evidence type="ECO:0000256" key="9">
    <source>
        <dbReference type="ARBA" id="ARBA00022989"/>
    </source>
</evidence>
<dbReference type="SUPFAM" id="SSF47384">
    <property type="entry name" value="Homodimeric domain of signal transducing histidine kinase"/>
    <property type="match status" value="1"/>
</dbReference>
<dbReference type="InterPro" id="IPR036097">
    <property type="entry name" value="HisK_dim/P_sf"/>
</dbReference>
<dbReference type="SUPFAM" id="SSF103190">
    <property type="entry name" value="Sensory domain-like"/>
    <property type="match status" value="1"/>
</dbReference>
<dbReference type="InterPro" id="IPR029151">
    <property type="entry name" value="Sensor-like_sf"/>
</dbReference>